<evidence type="ECO:0000313" key="4">
    <source>
        <dbReference type="Proteomes" id="UP000218209"/>
    </source>
</evidence>
<proteinExistence type="predicted"/>
<accession>A0A1X6NN22</accession>
<feature type="region of interest" description="Disordered" evidence="1">
    <location>
        <begin position="217"/>
        <end position="318"/>
    </location>
</feature>
<dbReference type="InterPro" id="IPR001005">
    <property type="entry name" value="SANT/Myb"/>
</dbReference>
<dbReference type="CDD" id="cd00167">
    <property type="entry name" value="SANT"/>
    <property type="match status" value="1"/>
</dbReference>
<feature type="compositionally biased region" description="Gly residues" evidence="1">
    <location>
        <begin position="73"/>
        <end position="83"/>
    </location>
</feature>
<feature type="region of interest" description="Disordered" evidence="1">
    <location>
        <begin position="56"/>
        <end position="153"/>
    </location>
</feature>
<protein>
    <recommendedName>
        <fullName evidence="2">Myb-like domain-containing protein</fullName>
    </recommendedName>
</protein>
<gene>
    <name evidence="3" type="ORF">BU14_0965s0001</name>
</gene>
<feature type="compositionally biased region" description="Gly residues" evidence="1">
    <location>
        <begin position="98"/>
        <end position="107"/>
    </location>
</feature>
<name>A0A1X6NN22_PORUM</name>
<feature type="domain" description="Myb-like" evidence="2">
    <location>
        <begin position="381"/>
        <end position="431"/>
    </location>
</feature>
<organism evidence="3 4">
    <name type="scientific">Porphyra umbilicalis</name>
    <name type="common">Purple laver</name>
    <name type="synonym">Red alga</name>
    <dbReference type="NCBI Taxonomy" id="2786"/>
    <lineage>
        <taxon>Eukaryota</taxon>
        <taxon>Rhodophyta</taxon>
        <taxon>Bangiophyceae</taxon>
        <taxon>Bangiales</taxon>
        <taxon>Bangiaceae</taxon>
        <taxon>Porphyra</taxon>
    </lineage>
</organism>
<feature type="compositionally biased region" description="Acidic residues" evidence="1">
    <location>
        <begin position="296"/>
        <end position="306"/>
    </location>
</feature>
<dbReference type="SMART" id="SM00717">
    <property type="entry name" value="SANT"/>
    <property type="match status" value="2"/>
</dbReference>
<evidence type="ECO:0000259" key="2">
    <source>
        <dbReference type="SMART" id="SM00717"/>
    </source>
</evidence>
<feature type="domain" description="Myb-like" evidence="2">
    <location>
        <begin position="312"/>
        <end position="362"/>
    </location>
</feature>
<reference evidence="3 4" key="1">
    <citation type="submission" date="2017-03" db="EMBL/GenBank/DDBJ databases">
        <title>WGS assembly of Porphyra umbilicalis.</title>
        <authorList>
            <person name="Brawley S.H."/>
            <person name="Blouin N.A."/>
            <person name="Ficko-Blean E."/>
            <person name="Wheeler G.L."/>
            <person name="Lohr M."/>
            <person name="Goodson H.V."/>
            <person name="Jenkins J.W."/>
            <person name="Blaby-Haas C.E."/>
            <person name="Helliwell K.E."/>
            <person name="Chan C."/>
            <person name="Marriage T."/>
            <person name="Bhattacharya D."/>
            <person name="Klein A.S."/>
            <person name="Badis Y."/>
            <person name="Brodie J."/>
            <person name="Cao Y."/>
            <person name="Collen J."/>
            <person name="Dittami S.M."/>
            <person name="Gachon C.M."/>
            <person name="Green B.R."/>
            <person name="Karpowicz S."/>
            <person name="Kim J.W."/>
            <person name="Kudahl U."/>
            <person name="Lin S."/>
            <person name="Michel G."/>
            <person name="Mittag M."/>
            <person name="Olson B.J."/>
            <person name="Pangilinan J."/>
            <person name="Peng Y."/>
            <person name="Qiu H."/>
            <person name="Shu S."/>
            <person name="Singer J.T."/>
            <person name="Smith A.G."/>
            <person name="Sprecher B.N."/>
            <person name="Wagner V."/>
            <person name="Wang W."/>
            <person name="Wang Z.-Y."/>
            <person name="Yan J."/>
            <person name="Yarish C."/>
            <person name="Zoeuner-Riek S."/>
            <person name="Zhuang Y."/>
            <person name="Zou Y."/>
            <person name="Lindquist E.A."/>
            <person name="Grimwood J."/>
            <person name="Barry K."/>
            <person name="Rokhsar D.S."/>
            <person name="Schmutz J."/>
            <person name="Stiller J.W."/>
            <person name="Grossman A.R."/>
            <person name="Prochnik S.E."/>
        </authorList>
    </citation>
    <scope>NUCLEOTIDE SEQUENCE [LARGE SCALE GENOMIC DNA]</scope>
    <source>
        <strain evidence="3">4086291</strain>
    </source>
</reference>
<evidence type="ECO:0000313" key="3">
    <source>
        <dbReference type="EMBL" id="OSX69987.1"/>
    </source>
</evidence>
<dbReference type="AlphaFoldDB" id="A0A1X6NN22"/>
<feature type="compositionally biased region" description="Gly residues" evidence="1">
    <location>
        <begin position="255"/>
        <end position="270"/>
    </location>
</feature>
<dbReference type="EMBL" id="KV919340">
    <property type="protein sequence ID" value="OSX69987.1"/>
    <property type="molecule type" value="Genomic_DNA"/>
</dbReference>
<sequence>MDLSAAAEAAVAAFEATMATHGWAVTAVHLAEAPPPAPGAAPSWRRARLVCQTQARVGGGDGDAAGQPPAAAGVGGSGGGGGFPSPPPRRWASTPPTGVGGGGGGSGGDDDMPSSTSTLSVDRGGDGGVPSPPQHWRAALPPAVGWGGPDPAHPRLPPVAELLAGVDGVGAGGCGRRATGGDVAAAAPAGGGAVARLPLPLPLPRLPPLVGGHRLPALGGWRGPTAPPPRRPASSTPPSPRRPAAVGAKRPRVTCGGGGGGGGGGGSGGHGAREGPPRLAMGGAPHPPTPPPASDADAEEDEEDEEEPRRPTRRPYTTDERTLVRSLLVELGWGRFDAIAARLPTRRSVLSLRGLANTLRYHHADVREAYARRRETARPAQRLPWTDVDDAELVDAVVTLGWGRLSKVVSTLRKRRSKNAVITRLSVLKKRSERLREAHQRFLELPM</sequence>
<keyword evidence="4" id="KW-1185">Reference proteome</keyword>
<dbReference type="Proteomes" id="UP000218209">
    <property type="component" value="Unassembled WGS sequence"/>
</dbReference>
<feature type="compositionally biased region" description="Pro residues" evidence="1">
    <location>
        <begin position="225"/>
        <end position="241"/>
    </location>
</feature>
<evidence type="ECO:0000256" key="1">
    <source>
        <dbReference type="SAM" id="MobiDB-lite"/>
    </source>
</evidence>